<organism evidence="1 2">
    <name type="scientific">Streptomyces silvae</name>
    <dbReference type="NCBI Taxonomy" id="2803812"/>
    <lineage>
        <taxon>Bacteria</taxon>
        <taxon>Bacillati</taxon>
        <taxon>Actinomycetota</taxon>
        <taxon>Actinomycetes</taxon>
        <taxon>Kitasatosporales</taxon>
        <taxon>Streptomycetaceae</taxon>
        <taxon>Streptomyces</taxon>
    </lineage>
</organism>
<dbReference type="RefSeq" id="WP_319221818.1">
    <property type="nucleotide sequence ID" value="NZ_JARUMK010000001.1"/>
</dbReference>
<proteinExistence type="predicted"/>
<dbReference type="Proteomes" id="UP001382181">
    <property type="component" value="Unassembled WGS sequence"/>
</dbReference>
<evidence type="ECO:0000313" key="2">
    <source>
        <dbReference type="Proteomes" id="UP001382181"/>
    </source>
</evidence>
<evidence type="ECO:0000313" key="1">
    <source>
        <dbReference type="EMBL" id="MEH0563584.1"/>
    </source>
</evidence>
<gene>
    <name evidence="1" type="ORF">QBA37_30800</name>
</gene>
<name>A0ABU8AC50_9ACTN</name>
<dbReference type="EMBL" id="JARUMK010000001">
    <property type="protein sequence ID" value="MEH0563584.1"/>
    <property type="molecule type" value="Genomic_DNA"/>
</dbReference>
<sequence>MSIFFIQPGSSAATPSWGRPRHSMFRTALALLAASFAVVKLTDSTPRELRIATRPLGTATLHDQDGTARLTVVRPDRAALLDLALSEITQYGADSVQIHRLAGGRSGRHIRIDTPRREAFL</sequence>
<accession>A0ABU8AC50</accession>
<keyword evidence="2" id="KW-1185">Reference proteome</keyword>
<comment type="caution">
    <text evidence="1">The sequence shown here is derived from an EMBL/GenBank/DDBJ whole genome shotgun (WGS) entry which is preliminary data.</text>
</comment>
<protein>
    <submittedName>
        <fullName evidence="1">Uncharacterized protein</fullName>
    </submittedName>
</protein>
<reference evidence="1 2" key="1">
    <citation type="submission" date="2023-04" db="EMBL/GenBank/DDBJ databases">
        <title>Genomic diversity of scab-causing Streptomyces spp. in the province of Quebec, Canada.</title>
        <authorList>
            <person name="Biessy A."/>
            <person name="Cadieux M."/>
            <person name="Ciotola M."/>
            <person name="Filion M."/>
        </authorList>
    </citation>
    <scope>NUCLEOTIDE SEQUENCE [LARGE SCALE GENOMIC DNA]</scope>
    <source>
        <strain evidence="1 2">B21-103</strain>
    </source>
</reference>